<name>A0A0K0F6G3_STRVS</name>
<dbReference type="Proteomes" id="UP000035680">
    <property type="component" value="Unassembled WGS sequence"/>
</dbReference>
<reference evidence="2" key="2">
    <citation type="submission" date="2015-08" db="UniProtKB">
        <authorList>
            <consortium name="WormBaseParasite"/>
        </authorList>
    </citation>
    <scope>IDENTIFICATION</scope>
</reference>
<reference evidence="1" key="1">
    <citation type="submission" date="2014-07" db="EMBL/GenBank/DDBJ databases">
        <authorList>
            <person name="Martin A.A"/>
            <person name="De Silva N."/>
        </authorList>
    </citation>
    <scope>NUCLEOTIDE SEQUENCE</scope>
</reference>
<dbReference type="AlphaFoldDB" id="A0A0K0F6G3"/>
<organism evidence="1 2">
    <name type="scientific">Strongyloides venezuelensis</name>
    <name type="common">Threadworm</name>
    <dbReference type="NCBI Taxonomy" id="75913"/>
    <lineage>
        <taxon>Eukaryota</taxon>
        <taxon>Metazoa</taxon>
        <taxon>Ecdysozoa</taxon>
        <taxon>Nematoda</taxon>
        <taxon>Chromadorea</taxon>
        <taxon>Rhabditida</taxon>
        <taxon>Tylenchina</taxon>
        <taxon>Panagrolaimomorpha</taxon>
        <taxon>Strongyloidoidea</taxon>
        <taxon>Strongyloididae</taxon>
        <taxon>Strongyloides</taxon>
    </lineage>
</organism>
<keyword evidence="1" id="KW-1185">Reference proteome</keyword>
<evidence type="ECO:0000313" key="1">
    <source>
        <dbReference type="Proteomes" id="UP000035680"/>
    </source>
</evidence>
<accession>A0A0K0F6G3</accession>
<evidence type="ECO:0000313" key="2">
    <source>
        <dbReference type="WBParaSite" id="SVE_0440700.1"/>
    </source>
</evidence>
<sequence>MKDNKIKNGNLNVLNIEGIDNLLLDAKVVCDLPKNVQIVGKLGFDKLVDKPFYRIIVVRCNQFMAF</sequence>
<protein>
    <submittedName>
        <fullName evidence="2">Uncharacterized protein</fullName>
    </submittedName>
</protein>
<dbReference type="WBParaSite" id="SVE_0440700.1">
    <property type="protein sequence ID" value="SVE_0440700.1"/>
    <property type="gene ID" value="SVE_0440700"/>
</dbReference>
<proteinExistence type="predicted"/>